<dbReference type="Proteomes" id="UP000295453">
    <property type="component" value="Unassembled WGS sequence"/>
</dbReference>
<comment type="caution">
    <text evidence="1">The sequence shown here is derived from an EMBL/GenBank/DDBJ whole genome shotgun (WGS) entry which is preliminary data.</text>
</comment>
<dbReference type="OrthoDB" id="7614910at2"/>
<dbReference type="AlphaFoldDB" id="A0A4R1CFE3"/>
<gene>
    <name evidence="1" type="ORF">EPD65_05410</name>
</gene>
<evidence type="ECO:0000313" key="2">
    <source>
        <dbReference type="Proteomes" id="UP000295453"/>
    </source>
</evidence>
<dbReference type="PANTHER" id="PTHR37539:SF1">
    <property type="entry name" value="ER-BOUND OXYGENASE MPAB_MPAB'_RUBBER OXYGENASE CATALYTIC DOMAIN-CONTAINING PROTEIN"/>
    <property type="match status" value="1"/>
</dbReference>
<keyword evidence="2" id="KW-1185">Reference proteome</keyword>
<dbReference type="EMBL" id="SJZJ01000006">
    <property type="protein sequence ID" value="TCJ30023.1"/>
    <property type="molecule type" value="Genomic_DNA"/>
</dbReference>
<organism evidence="1 2">
    <name type="scientific">Nocardioides jejuensis</name>
    <dbReference type="NCBI Taxonomy" id="2502782"/>
    <lineage>
        <taxon>Bacteria</taxon>
        <taxon>Bacillati</taxon>
        <taxon>Actinomycetota</taxon>
        <taxon>Actinomycetes</taxon>
        <taxon>Propionibacteriales</taxon>
        <taxon>Nocardioidaceae</taxon>
        <taxon>Nocardioides</taxon>
    </lineage>
</organism>
<evidence type="ECO:0000313" key="1">
    <source>
        <dbReference type="EMBL" id="TCJ30023.1"/>
    </source>
</evidence>
<accession>A0A4R1CFE3</accession>
<proteinExistence type="predicted"/>
<sequence length="407" mass="45109">MPRTPMTTSEITTDLSTRVEALVELARQPAAEVYVPVDDVDVEAWTLVGDPLCEALLLLMRERKLMGGDIYSNARALEAAGVAEAVAFFQDVEAVPSWLDFDSLRAGASMARRNPVGLMFAIHGCLPMTYLDPATAHVMGSTGRLAKGGDFKRRYWETATGFVGALDVVGMMPGGERWIEWVRIRFLHTMIRLGIQRSGQWPLPEAMPIGQVATAASTHVFGPFRVNIIKYFGGIVSQEELESFCLMWRWISRIEGANNQLLGRTHEEQQRLQERLVNFNYGSSDAAERMTRDVVTGAATMRFPFLMPKRMHRAVIRNLLAPDLVEIFESDDLPGDLGIPRDLPAEVAVRTVGLVLAVLNQGTRLTLVRSAADRWGLQFLEMVVRRQLGGVAAQYRGAPVGGRPTDQ</sequence>
<protein>
    <submittedName>
        <fullName evidence="1">DUF2236 domain-containing protein</fullName>
    </submittedName>
</protein>
<dbReference type="InterPro" id="IPR037473">
    <property type="entry name" value="Lcp-like"/>
</dbReference>
<name>A0A4R1CFE3_9ACTN</name>
<reference evidence="1 2" key="1">
    <citation type="submission" date="2019-03" db="EMBL/GenBank/DDBJ databases">
        <authorList>
            <person name="Kim M.K.M."/>
        </authorList>
    </citation>
    <scope>NUCLEOTIDE SEQUENCE [LARGE SCALE GENOMIC DNA]</scope>
    <source>
        <strain evidence="1 2">18JY15-6</strain>
    </source>
</reference>
<dbReference type="PANTHER" id="PTHR37539">
    <property type="entry name" value="SECRETED PROTEIN-RELATED"/>
    <property type="match status" value="1"/>
</dbReference>